<keyword evidence="9 19" id="KW-0479">Metal-binding</keyword>
<dbReference type="SUPFAM" id="SSF81648">
    <property type="entry name" value="a domain/subunit of cytochrome bc1 complex (Ubiquinol-cytochrome c reductase)"/>
    <property type="match status" value="1"/>
</dbReference>
<evidence type="ECO:0000256" key="5">
    <source>
        <dbReference type="ARBA" id="ARBA00022448"/>
    </source>
</evidence>
<evidence type="ECO:0000313" key="23">
    <source>
        <dbReference type="EMBL" id="AJR19134.1"/>
    </source>
</evidence>
<evidence type="ECO:0000256" key="16">
    <source>
        <dbReference type="ARBA" id="ARBA00023136"/>
    </source>
</evidence>
<evidence type="ECO:0000256" key="18">
    <source>
        <dbReference type="PIRSR" id="PIRSR038885-1"/>
    </source>
</evidence>
<keyword evidence="11 20" id="KW-0249">Electron transport</keyword>
<keyword evidence="15 20" id="KW-0496">Mitochondrion</keyword>
<dbReference type="AlphaFoldDB" id="A0A0U1Z8D6"/>
<evidence type="ECO:0000256" key="19">
    <source>
        <dbReference type="PIRSR" id="PIRSR038885-2"/>
    </source>
</evidence>
<feature type="transmembrane region" description="Helical" evidence="20">
    <location>
        <begin position="287"/>
        <end position="307"/>
    </location>
</feature>
<evidence type="ECO:0000256" key="12">
    <source>
        <dbReference type="ARBA" id="ARBA00022989"/>
    </source>
</evidence>
<evidence type="ECO:0000256" key="2">
    <source>
        <dbReference type="ARBA" id="ARBA00004448"/>
    </source>
</evidence>
<evidence type="ECO:0000256" key="11">
    <source>
        <dbReference type="ARBA" id="ARBA00022982"/>
    </source>
</evidence>
<evidence type="ECO:0000256" key="20">
    <source>
        <dbReference type="RuleBase" id="RU362117"/>
    </source>
</evidence>
<feature type="transmembrane region" description="Helical" evidence="20">
    <location>
        <begin position="319"/>
        <end position="340"/>
    </location>
</feature>
<dbReference type="GO" id="GO:0005743">
    <property type="term" value="C:mitochondrial inner membrane"/>
    <property type="evidence" value="ECO:0007669"/>
    <property type="project" value="UniProtKB-SubCell"/>
</dbReference>
<dbReference type="GO" id="GO:0045275">
    <property type="term" value="C:respiratory chain complex III"/>
    <property type="evidence" value="ECO:0007669"/>
    <property type="project" value="InterPro"/>
</dbReference>
<keyword evidence="16 20" id="KW-0472">Membrane</keyword>
<dbReference type="InterPro" id="IPR048260">
    <property type="entry name" value="Cytochrome_b_C_euk/bac"/>
</dbReference>
<organism evidence="23">
    <name type="scientific">Ageneiosus pardalis</name>
    <dbReference type="NCBI Taxonomy" id="1621551"/>
    <lineage>
        <taxon>Eukaryota</taxon>
        <taxon>Metazoa</taxon>
        <taxon>Chordata</taxon>
        <taxon>Craniata</taxon>
        <taxon>Vertebrata</taxon>
        <taxon>Euteleostomi</taxon>
        <taxon>Actinopterygii</taxon>
        <taxon>Neopterygii</taxon>
        <taxon>Teleostei</taxon>
        <taxon>Ostariophysi</taxon>
        <taxon>Siluriformes</taxon>
        <taxon>Auchenipteridae</taxon>
        <taxon>Auchenipterinae</taxon>
        <taxon>Ageneiosus</taxon>
    </lineage>
</organism>
<evidence type="ECO:0000256" key="4">
    <source>
        <dbReference type="ARBA" id="ARBA00013531"/>
    </source>
</evidence>
<evidence type="ECO:0000256" key="3">
    <source>
        <dbReference type="ARBA" id="ARBA00011660"/>
    </source>
</evidence>
<keyword evidence="10" id="KW-0999">Mitochondrion inner membrane</keyword>
<feature type="binding site" evidence="18">
    <location>
        <position position="200"/>
    </location>
    <ligand>
        <name>a ubiquinone</name>
        <dbReference type="ChEBI" id="CHEBI:16389"/>
    </ligand>
</feature>
<proteinExistence type="inferred from homology"/>
<evidence type="ECO:0000256" key="8">
    <source>
        <dbReference type="ARBA" id="ARBA00022692"/>
    </source>
</evidence>
<dbReference type="Pfam" id="PF00033">
    <property type="entry name" value="Cytochrome_B"/>
    <property type="match status" value="1"/>
</dbReference>
<dbReference type="PIRSF" id="PIRSF038885">
    <property type="entry name" value="COB"/>
    <property type="match status" value="1"/>
</dbReference>
<dbReference type="InterPro" id="IPR016174">
    <property type="entry name" value="Di-haem_cyt_TM"/>
</dbReference>
<geneLocation type="mitochondrion" evidence="23"/>
<dbReference type="PANTHER" id="PTHR19271:SF16">
    <property type="entry name" value="CYTOCHROME B"/>
    <property type="match status" value="1"/>
</dbReference>
<comment type="cofactor">
    <cofactor evidence="20">
        <name>heme b</name>
        <dbReference type="ChEBI" id="CHEBI:60344"/>
    </cofactor>
    <text evidence="20">Binds 2 heme groups non-covalently.</text>
</comment>
<feature type="transmembrane region" description="Helical" evidence="20">
    <location>
        <begin position="346"/>
        <end position="371"/>
    </location>
</feature>
<comment type="subcellular location">
    <subcellularLocation>
        <location evidence="2">Mitochondrion inner membrane</location>
        <topology evidence="2">Multi-pass membrane protein</topology>
    </subcellularLocation>
</comment>
<evidence type="ECO:0000256" key="6">
    <source>
        <dbReference type="ARBA" id="ARBA00022617"/>
    </source>
</evidence>
<dbReference type="PROSITE" id="PS51002">
    <property type="entry name" value="CYTB_NTER"/>
    <property type="match status" value="1"/>
</dbReference>
<dbReference type="InterPro" id="IPR027387">
    <property type="entry name" value="Cytb/b6-like_sf"/>
</dbReference>
<keyword evidence="13 19" id="KW-0408">Iron</keyword>
<evidence type="ECO:0000256" key="9">
    <source>
        <dbReference type="ARBA" id="ARBA00022723"/>
    </source>
</evidence>
<dbReference type="CDD" id="cd00290">
    <property type="entry name" value="cytochrome_b_C"/>
    <property type="match status" value="1"/>
</dbReference>
<protein>
    <recommendedName>
        <fullName evidence="4 20">Cytochrome b</fullName>
    </recommendedName>
</protein>
<dbReference type="SUPFAM" id="SSF81342">
    <property type="entry name" value="Transmembrane di-heme cytochromes"/>
    <property type="match status" value="1"/>
</dbReference>
<feature type="binding site" description="axial binding residue" evidence="19">
    <location>
        <position position="82"/>
    </location>
    <ligand>
        <name>heme b</name>
        <dbReference type="ChEBI" id="CHEBI:60344"/>
        <label>b562</label>
    </ligand>
    <ligandPart>
        <name>Fe</name>
        <dbReference type="ChEBI" id="CHEBI:18248"/>
    </ligandPart>
</feature>
<comment type="cofactor">
    <cofactor evidence="19">
        <name>heme</name>
        <dbReference type="ChEBI" id="CHEBI:30413"/>
    </cofactor>
    <text evidence="19">Binds 2 heme groups non-covalently.</text>
</comment>
<dbReference type="Pfam" id="PF00032">
    <property type="entry name" value="Cytochrom_B_C"/>
    <property type="match status" value="1"/>
</dbReference>
<dbReference type="EMBL" id="KM983421">
    <property type="protein sequence ID" value="AJR19134.1"/>
    <property type="molecule type" value="Genomic_DNA"/>
</dbReference>
<feature type="domain" description="Cytochrome b/b6 C-terminal region profile" evidence="22">
    <location>
        <begin position="209"/>
        <end position="379"/>
    </location>
</feature>
<sequence>MVTRKTHPLIKIMNDALIDLPAPSNISAWWNFGSLLLLCLITQILTGLFLAMHYTSDISTAFSSVAHICRDVNYGWLIRNLHANGASFFFICIYLHIGRGLYYGSYLYKETWNMGVVLLLLVMMTAFVGYVLPWGQMSFWGATVITNLLSAVPYMGDTLVQWIWGGFSVDKATLTRFFAFHFLLPFVVVAVTALHALFLHETGSNNPMGLNSNADKITFHPYFSYKDLLGFIILITTLASLTLFTPNLLGDPENFTPANPLVTPTHIKPEWYFLFAYAILRSIPNKLGGVLALLFSILVLLMVPFLHTSKQQGLTFRPLSQLLFWLLVADVLILTWIGGMPVEHPFILIGQIASVLYFALILIISPLAGWLENKLIDFN</sequence>
<keyword evidence="14" id="KW-0830">Ubiquinone</keyword>
<dbReference type="InterPro" id="IPR036150">
    <property type="entry name" value="Cyt_b/b6_C_sf"/>
</dbReference>
<comment type="similarity">
    <text evidence="17 20">Belongs to the cytochrome b family.</text>
</comment>
<dbReference type="InterPro" id="IPR030689">
    <property type="entry name" value="Cytochrome_b"/>
</dbReference>
<comment type="function">
    <text evidence="1 20">Component of the ubiquinol-cytochrome c reductase complex (complex III or cytochrome b-c1 complex) that is part of the mitochondrial respiratory chain. The b-c1 complex mediates electron transfer from ubiquinol to cytochrome c. Contributes to the generation of a proton gradient across the mitochondrial membrane that is then used for ATP synthesis.</text>
</comment>
<feature type="transmembrane region" description="Helical" evidence="20">
    <location>
        <begin position="112"/>
        <end position="132"/>
    </location>
</feature>
<dbReference type="CTD" id="4519"/>
<evidence type="ECO:0000256" key="13">
    <source>
        <dbReference type="ARBA" id="ARBA00023004"/>
    </source>
</evidence>
<feature type="transmembrane region" description="Helical" evidence="20">
    <location>
        <begin position="76"/>
        <end position="97"/>
    </location>
</feature>
<keyword evidence="6 19" id="KW-0349">Heme</keyword>
<evidence type="ECO:0000256" key="1">
    <source>
        <dbReference type="ARBA" id="ARBA00002566"/>
    </source>
</evidence>
<keyword evidence="8 20" id="KW-0812">Transmembrane</keyword>
<dbReference type="InterPro" id="IPR005798">
    <property type="entry name" value="Cyt_b/b6_C"/>
</dbReference>
<feature type="binding site" description="axial binding residue" evidence="19">
    <location>
        <position position="195"/>
    </location>
    <ligand>
        <name>heme b</name>
        <dbReference type="ChEBI" id="CHEBI:60344"/>
        <label>b566</label>
    </ligand>
    <ligandPart>
        <name>Fe</name>
        <dbReference type="ChEBI" id="CHEBI:18248"/>
    </ligandPart>
</feature>
<feature type="transmembrane region" description="Helical" evidence="20">
    <location>
        <begin position="29"/>
        <end position="55"/>
    </location>
</feature>
<evidence type="ECO:0000256" key="15">
    <source>
        <dbReference type="ARBA" id="ARBA00023128"/>
    </source>
</evidence>
<dbReference type="GO" id="GO:0008121">
    <property type="term" value="F:quinol-cytochrome-c reductase activity"/>
    <property type="evidence" value="ECO:0007669"/>
    <property type="project" value="InterPro"/>
</dbReference>
<dbReference type="Gene3D" id="1.20.810.10">
    <property type="entry name" value="Cytochrome Bc1 Complex, Chain C"/>
    <property type="match status" value="1"/>
</dbReference>
<accession>A0A0U1Z8D6</accession>
<keyword evidence="5 20" id="KW-0813">Transport</keyword>
<keyword evidence="12 20" id="KW-1133">Transmembrane helix</keyword>
<feature type="domain" description="Cytochrome b/b6 N-terminal region profile" evidence="21">
    <location>
        <begin position="1"/>
        <end position="208"/>
    </location>
</feature>
<dbReference type="GO" id="GO:0016491">
    <property type="term" value="F:oxidoreductase activity"/>
    <property type="evidence" value="ECO:0007669"/>
    <property type="project" value="UniProtKB-UniRule"/>
</dbReference>
<evidence type="ECO:0000259" key="21">
    <source>
        <dbReference type="PROSITE" id="PS51002"/>
    </source>
</evidence>
<dbReference type="GO" id="GO:0046872">
    <property type="term" value="F:metal ion binding"/>
    <property type="evidence" value="ECO:0007669"/>
    <property type="project" value="UniProtKB-UniRule"/>
</dbReference>
<dbReference type="InterPro" id="IPR005797">
    <property type="entry name" value="Cyt_b/b6_N"/>
</dbReference>
<dbReference type="PROSITE" id="PS51003">
    <property type="entry name" value="CYTB_CTER"/>
    <property type="match status" value="1"/>
</dbReference>
<dbReference type="RefSeq" id="YP_009128643.1">
    <property type="nucleotide sequence ID" value="NC_026717.1"/>
</dbReference>
<dbReference type="FunFam" id="1.20.810.10:FF:000002">
    <property type="entry name" value="Cytochrome b"/>
    <property type="match status" value="1"/>
</dbReference>
<dbReference type="GeneID" id="23764883"/>
<evidence type="ECO:0000259" key="22">
    <source>
        <dbReference type="PROSITE" id="PS51003"/>
    </source>
</evidence>
<feature type="binding site" description="axial binding residue" evidence="19">
    <location>
        <position position="181"/>
    </location>
    <ligand>
        <name>heme b</name>
        <dbReference type="ChEBI" id="CHEBI:60344"/>
        <label>b562</label>
    </ligand>
    <ligandPart>
        <name>Fe</name>
        <dbReference type="ChEBI" id="CHEBI:18248"/>
    </ligandPart>
</feature>
<reference evidence="23" key="1">
    <citation type="journal article" date="2014" name="Mitochondrial DNA">
        <title>Mitochondrial genome of the Neotropical catfish Ageneiosus pardalis, Lutken 1874 (Siluriformes, Auchenipteridae).</title>
        <authorList>
            <person name="Restrepo-Escobar N."/>
            <person name="Alzate J.F."/>
            <person name="Marquez E.J."/>
        </authorList>
    </citation>
    <scope>NUCLEOTIDE SEQUENCE</scope>
</reference>
<evidence type="ECO:0000256" key="7">
    <source>
        <dbReference type="ARBA" id="ARBA00022660"/>
    </source>
</evidence>
<comment type="subunit">
    <text evidence="3">The cytochrome bc1 complex contains 3 respiratory subunits (MT-CYB, CYC1 and UQCRFS1), 2 core proteins (UQCRC1 and UQCRC2) and probably 6 low-molecular weight proteins.</text>
</comment>
<feature type="transmembrane region" description="Helical" evidence="20">
    <location>
        <begin position="139"/>
        <end position="156"/>
    </location>
</feature>
<evidence type="ECO:0000256" key="17">
    <source>
        <dbReference type="ARBA" id="ARBA00061233"/>
    </source>
</evidence>
<gene>
    <name evidence="23" type="primary">CYTB</name>
</gene>
<dbReference type="InterPro" id="IPR048259">
    <property type="entry name" value="Cytochrome_b_N_euk/bac"/>
</dbReference>
<name>A0A0U1Z8D6_9TELE</name>
<keyword evidence="7 20" id="KW-0679">Respiratory chain</keyword>
<evidence type="ECO:0000256" key="14">
    <source>
        <dbReference type="ARBA" id="ARBA00023075"/>
    </source>
</evidence>
<feature type="binding site" description="axial binding residue" evidence="19">
    <location>
        <position position="96"/>
    </location>
    <ligand>
        <name>heme b</name>
        <dbReference type="ChEBI" id="CHEBI:60344"/>
        <label>b566</label>
    </ligand>
    <ligandPart>
        <name>Fe</name>
        <dbReference type="ChEBI" id="CHEBI:18248"/>
    </ligandPart>
</feature>
<dbReference type="GO" id="GO:0006122">
    <property type="term" value="P:mitochondrial electron transport, ubiquinol to cytochrome c"/>
    <property type="evidence" value="ECO:0007669"/>
    <property type="project" value="TreeGrafter"/>
</dbReference>
<dbReference type="PANTHER" id="PTHR19271">
    <property type="entry name" value="CYTOCHROME B"/>
    <property type="match status" value="1"/>
</dbReference>
<feature type="transmembrane region" description="Helical" evidence="20">
    <location>
        <begin position="228"/>
        <end position="249"/>
    </location>
</feature>
<dbReference type="CDD" id="cd00284">
    <property type="entry name" value="Cytochrome_b_N"/>
    <property type="match status" value="1"/>
</dbReference>
<feature type="transmembrane region" description="Helical" evidence="20">
    <location>
        <begin position="176"/>
        <end position="199"/>
    </location>
</feature>
<evidence type="ECO:0000256" key="10">
    <source>
        <dbReference type="ARBA" id="ARBA00022792"/>
    </source>
</evidence>